<proteinExistence type="predicted"/>
<gene>
    <name evidence="4" type="primary">LOC120268769</name>
</gene>
<dbReference type="Gene3D" id="2.60.200.20">
    <property type="match status" value="1"/>
</dbReference>
<dbReference type="PANTHER" id="PTHR13233">
    <property type="entry name" value="MICROSPHERULE PROTEIN 1"/>
    <property type="match status" value="1"/>
</dbReference>
<accession>A0AB40BXY4</accession>
<dbReference type="CDD" id="cd22687">
    <property type="entry name" value="FHA_MCRS1"/>
    <property type="match status" value="1"/>
</dbReference>
<dbReference type="GO" id="GO:0045944">
    <property type="term" value="P:positive regulation of transcription by RNA polymerase II"/>
    <property type="evidence" value="ECO:0007669"/>
    <property type="project" value="TreeGrafter"/>
</dbReference>
<evidence type="ECO:0000259" key="2">
    <source>
        <dbReference type="PROSITE" id="PS50006"/>
    </source>
</evidence>
<feature type="domain" description="FHA" evidence="2">
    <location>
        <begin position="814"/>
        <end position="870"/>
    </location>
</feature>
<organism evidence="3 4">
    <name type="scientific">Dioscorea cayennensis subsp. rotundata</name>
    <name type="common">White Guinea yam</name>
    <name type="synonym">Dioscorea rotundata</name>
    <dbReference type="NCBI Taxonomy" id="55577"/>
    <lineage>
        <taxon>Eukaryota</taxon>
        <taxon>Viridiplantae</taxon>
        <taxon>Streptophyta</taxon>
        <taxon>Embryophyta</taxon>
        <taxon>Tracheophyta</taxon>
        <taxon>Spermatophyta</taxon>
        <taxon>Magnoliopsida</taxon>
        <taxon>Liliopsida</taxon>
        <taxon>Dioscoreales</taxon>
        <taxon>Dioscoreaceae</taxon>
        <taxon>Dioscorea</taxon>
    </lineage>
</organism>
<keyword evidence="3" id="KW-1185">Reference proteome</keyword>
<dbReference type="InterPro" id="IPR037912">
    <property type="entry name" value="MCRS1"/>
</dbReference>
<dbReference type="InterPro" id="IPR025999">
    <property type="entry name" value="MCRS_N"/>
</dbReference>
<dbReference type="GO" id="GO:0044545">
    <property type="term" value="C:NSL complex"/>
    <property type="evidence" value="ECO:0007669"/>
    <property type="project" value="TreeGrafter"/>
</dbReference>
<dbReference type="Proteomes" id="UP001515500">
    <property type="component" value="Chromosome 9"/>
</dbReference>
<dbReference type="SUPFAM" id="SSF49879">
    <property type="entry name" value="SMAD/FHA domain"/>
    <property type="match status" value="1"/>
</dbReference>
<dbReference type="Pfam" id="PF00498">
    <property type="entry name" value="FHA"/>
    <property type="match status" value="1"/>
</dbReference>
<dbReference type="GeneID" id="120268769"/>
<dbReference type="InterPro" id="IPR000253">
    <property type="entry name" value="FHA_dom"/>
</dbReference>
<dbReference type="PROSITE" id="PS50006">
    <property type="entry name" value="FHA_DOMAIN"/>
    <property type="match status" value="1"/>
</dbReference>
<dbReference type="GO" id="GO:0071339">
    <property type="term" value="C:MLL1 complex"/>
    <property type="evidence" value="ECO:0007669"/>
    <property type="project" value="InterPro"/>
</dbReference>
<evidence type="ECO:0000313" key="3">
    <source>
        <dbReference type="Proteomes" id="UP001515500"/>
    </source>
</evidence>
<evidence type="ECO:0000256" key="1">
    <source>
        <dbReference type="SAM" id="MobiDB-lite"/>
    </source>
</evidence>
<dbReference type="Pfam" id="PF13325">
    <property type="entry name" value="MCRS_N"/>
    <property type="match status" value="1"/>
</dbReference>
<protein>
    <submittedName>
        <fullName evidence="4">Uncharacterized protein LOC120268769</fullName>
    </submittedName>
</protein>
<reference evidence="4" key="1">
    <citation type="submission" date="2025-08" db="UniProtKB">
        <authorList>
            <consortium name="RefSeq"/>
        </authorList>
    </citation>
    <scope>IDENTIFICATION</scope>
</reference>
<feature type="region of interest" description="Disordered" evidence="1">
    <location>
        <begin position="905"/>
        <end position="926"/>
    </location>
</feature>
<sequence length="926" mass="101755">MGALAPLANWIPEDDLLLKNAVETGASLESLAKGAVRFSRRYTIKELQDRWRSLLYDSDTAQEASARIIEIEIELSVSNAPKANRISCLRGKEHLGKRKGDSVRSHYHALRKRVCSEPHSSADLGFLVRPTSHFSGNIIGFQQNLNSRTAHIVNSDATAISSKVREPLLNDHQHLGIGASHSFPDLPMADSAVANDNIAADVFHTRHMNNVSDAFPVEMAANDCIFPVMMPSVDQPEAENATQTFQHDFIQNDVPHTVKEELGLSVICQDVQEVGQPETLQMNDSYENDGIKTKNVHAFDSTLSDHHCCGFDGSDSLISQMPECSGSLHQLGYSSPEPGVPSMWRTMNDISMPTFAIDRHFEDNQGARALLDFDNIEEMHSPGCHGAMSEAELNERISDGALKSSKTVVDSEYMDISNSYMNFTDDWENPCYNGLNSILLNSPSDSNQHPENACGSTELGAIGTVGACPVSPSFACLEKSSDLHEQKNVDHDGNDSVCISGMNDSCMTSKASHNTESHECFMACVLNTEDPEIPCNDHIFVPDQLLPQSPDFEYNPIEKSASVSPSNKALDSGKADVQPISQPFASSFKAELPMLSSVGHRHSSDGCKLEAEAIGSGSRIGVAFGDPNSCTSINVSLQSGAMSASKEESVGLNLGKHDGDFTSFGKKPIQSSDLAKLYPSKIPDICKQETEVQVEMQGHMVYQPQSSGEMLDKDPEKIKSELDQEDNLSDSENDLPNFSDIEAMILDMDLGPYDQEPYLFTKAVSRYQCVDTKKAIIRLEQGAHSYMHRAISRHGAFAVFYGRHLKYYIKSPKVSLGRATEGVKVDIDLGREGHTKKISRRQAIIKLEQDGSFFMINVGKGSIFINSKEVPAGKRINLTSGCLIEIRGMRFIFEMNQSAASQYLRNSQGSKKDQDTKFEWLPGQAS</sequence>
<evidence type="ECO:0000313" key="4">
    <source>
        <dbReference type="RefSeq" id="XP_039131979.1"/>
    </source>
</evidence>
<dbReference type="AlphaFoldDB" id="A0AB40BXY4"/>
<dbReference type="RefSeq" id="XP_039131979.1">
    <property type="nucleotide sequence ID" value="XM_039276045.1"/>
</dbReference>
<dbReference type="SMART" id="SM00240">
    <property type="entry name" value="FHA"/>
    <property type="match status" value="1"/>
</dbReference>
<dbReference type="InterPro" id="IPR008984">
    <property type="entry name" value="SMAD_FHA_dom_sf"/>
</dbReference>
<dbReference type="GO" id="GO:0031011">
    <property type="term" value="C:Ino80 complex"/>
    <property type="evidence" value="ECO:0007669"/>
    <property type="project" value="InterPro"/>
</dbReference>
<dbReference type="GO" id="GO:0002151">
    <property type="term" value="F:G-quadruplex RNA binding"/>
    <property type="evidence" value="ECO:0007669"/>
    <property type="project" value="InterPro"/>
</dbReference>
<name>A0AB40BXY4_DIOCR</name>
<dbReference type="PANTHER" id="PTHR13233:SF0">
    <property type="entry name" value="MICROSPHERULE PROTEIN 1"/>
    <property type="match status" value="1"/>
</dbReference>